<dbReference type="Proteomes" id="UP000317315">
    <property type="component" value="Unassembled WGS sequence"/>
</dbReference>
<evidence type="ECO:0000313" key="2">
    <source>
        <dbReference type="Proteomes" id="UP000317315"/>
    </source>
</evidence>
<reference evidence="1 2" key="1">
    <citation type="submission" date="2017-05" db="EMBL/GenBank/DDBJ databases">
        <authorList>
            <person name="Varghese N."/>
            <person name="Submissions S."/>
        </authorList>
    </citation>
    <scope>NUCLEOTIDE SEQUENCE [LARGE SCALE GENOMIC DNA]</scope>
    <source>
        <strain evidence="1 2">DSM 16304</strain>
    </source>
</reference>
<evidence type="ECO:0000313" key="1">
    <source>
        <dbReference type="EMBL" id="SMO78932.1"/>
    </source>
</evidence>
<accession>A0A521E500</accession>
<keyword evidence="2" id="KW-1185">Reference proteome</keyword>
<dbReference type="OrthoDB" id="15261at2"/>
<organism evidence="1 2">
    <name type="scientific">Balnearium lithotrophicum</name>
    <dbReference type="NCBI Taxonomy" id="223788"/>
    <lineage>
        <taxon>Bacteria</taxon>
        <taxon>Pseudomonadati</taxon>
        <taxon>Aquificota</taxon>
        <taxon>Aquificia</taxon>
        <taxon>Desulfurobacteriales</taxon>
        <taxon>Desulfurobacteriaceae</taxon>
        <taxon>Balnearium</taxon>
    </lineage>
</organism>
<dbReference type="NCBIfam" id="TIGR02532">
    <property type="entry name" value="IV_pilin_GFxxxE"/>
    <property type="match status" value="1"/>
</dbReference>
<dbReference type="InterPro" id="IPR012902">
    <property type="entry name" value="N_methyl_site"/>
</dbReference>
<name>A0A521E500_9BACT</name>
<proteinExistence type="predicted"/>
<gene>
    <name evidence="1" type="ORF">SAMN06269117_1338</name>
</gene>
<protein>
    <submittedName>
        <fullName evidence="1">General secretion pathway protein I</fullName>
    </submittedName>
</protein>
<dbReference type="Pfam" id="PF07963">
    <property type="entry name" value="N_methyl"/>
    <property type="match status" value="1"/>
</dbReference>
<dbReference type="RefSeq" id="WP_142936224.1">
    <property type="nucleotide sequence ID" value="NZ_FXTM01000033.1"/>
</dbReference>
<dbReference type="AlphaFoldDB" id="A0A521E500"/>
<dbReference type="EMBL" id="FXTM01000033">
    <property type="protein sequence ID" value="SMO78932.1"/>
    <property type="molecule type" value="Genomic_DNA"/>
</dbReference>
<sequence>MKKGFTLLEVLVAVAIVGFAFGTFIAFAGKIVDTTDLLFKTTLSSVVAHNSINEILYGGKSFNDRKVDILNCTVEVNQDFEELMGFRVTKVETGTEDRGKLAEVYEVR</sequence>